<proteinExistence type="predicted"/>
<dbReference type="Proteomes" id="UP000095362">
    <property type="component" value="Unassembled WGS sequence"/>
</dbReference>
<dbReference type="AlphaFoldDB" id="A0A173ZJ71"/>
<evidence type="ECO:0000313" key="11">
    <source>
        <dbReference type="Proteomes" id="UP000284579"/>
    </source>
</evidence>
<dbReference type="Proteomes" id="UP000554488">
    <property type="component" value="Unassembled WGS sequence"/>
</dbReference>
<accession>A0A173ZJ71</accession>
<dbReference type="EMBL" id="JABWDC010000049">
    <property type="protein sequence ID" value="NUN87252.1"/>
    <property type="molecule type" value="Genomic_DNA"/>
</dbReference>
<evidence type="ECO:0000313" key="4">
    <source>
        <dbReference type="EMBL" id="NUN87252.1"/>
    </source>
</evidence>
<reference evidence="10 11" key="2">
    <citation type="submission" date="2018-08" db="EMBL/GenBank/DDBJ databases">
        <title>A genome reference for cultivated species of the human gut microbiota.</title>
        <authorList>
            <person name="Zou Y."/>
            <person name="Xue W."/>
            <person name="Luo G."/>
        </authorList>
    </citation>
    <scope>NUCLEOTIDE SEQUENCE [LARGE SCALE GENOMIC DNA]</scope>
    <source>
        <strain evidence="5 10">AF18-12LB</strain>
        <strain evidence="7 12">AM22-12LB</strain>
        <strain evidence="6 11">AM23-3</strain>
    </source>
</reference>
<evidence type="ECO:0000313" key="3">
    <source>
        <dbReference type="EMBL" id="GLG86925.1"/>
    </source>
</evidence>
<protein>
    <submittedName>
        <fullName evidence="4">GrdX family protein</fullName>
    </submittedName>
    <submittedName>
        <fullName evidence="3">GrdX protein</fullName>
    </submittedName>
</protein>
<reference evidence="8 9" key="1">
    <citation type="submission" date="2015-09" db="EMBL/GenBank/DDBJ databases">
        <authorList>
            <consortium name="Pathogen Informatics"/>
        </authorList>
    </citation>
    <scope>NUCLEOTIDE SEQUENCE [LARGE SCALE GENOMIC DNA]</scope>
    <source>
        <strain evidence="2 8">2789STDY5834866</strain>
        <strain evidence="1 9">2789STDY5834962</strain>
    </source>
</reference>
<dbReference type="RefSeq" id="WP_022220909.1">
    <property type="nucleotide sequence ID" value="NZ_BSCI01000007.1"/>
</dbReference>
<dbReference type="EMBL" id="QRHO01000001">
    <property type="protein sequence ID" value="RHF85774.1"/>
    <property type="molecule type" value="Genomic_DNA"/>
</dbReference>
<organism evidence="2 8">
    <name type="scientific">Coprococcus comes</name>
    <dbReference type="NCBI Taxonomy" id="410072"/>
    <lineage>
        <taxon>Bacteria</taxon>
        <taxon>Bacillati</taxon>
        <taxon>Bacillota</taxon>
        <taxon>Clostridia</taxon>
        <taxon>Lachnospirales</taxon>
        <taxon>Lachnospiraceae</taxon>
        <taxon>Coprococcus</taxon>
    </lineage>
</organism>
<dbReference type="EMBL" id="CYXR01000021">
    <property type="protein sequence ID" value="CUN08071.1"/>
    <property type="molecule type" value="Genomic_DNA"/>
</dbReference>
<dbReference type="EMBL" id="CYZK01000003">
    <property type="protein sequence ID" value="CUN75526.1"/>
    <property type="molecule type" value="Genomic_DNA"/>
</dbReference>
<evidence type="ECO:0000313" key="6">
    <source>
        <dbReference type="EMBL" id="RHF85774.1"/>
    </source>
</evidence>
<evidence type="ECO:0000313" key="7">
    <source>
        <dbReference type="EMBL" id="RHG60622.1"/>
    </source>
</evidence>
<dbReference type="Proteomes" id="UP000284579">
    <property type="component" value="Unassembled WGS sequence"/>
</dbReference>
<dbReference type="EMBL" id="QRIM01000007">
    <property type="protein sequence ID" value="RHG60622.1"/>
    <property type="molecule type" value="Genomic_DNA"/>
</dbReference>
<evidence type="ECO:0000313" key="13">
    <source>
        <dbReference type="Proteomes" id="UP000554488"/>
    </source>
</evidence>
<name>A0A173ZJ71_9FIRM</name>
<dbReference type="InterPro" id="IPR047735">
    <property type="entry name" value="GrdX-like"/>
</dbReference>
<reference evidence="4 13" key="4">
    <citation type="submission" date="2020-07" db="EMBL/GenBank/DDBJ databases">
        <title>Bacterial metabolism rescues the inhibition of intestinal drug absorption by food and drug additives.</title>
        <authorList>
            <person name="Zou L."/>
            <person name="Spanogiannopoulos P."/>
            <person name="Chien H.-C."/>
            <person name="Pieper L.M."/>
            <person name="Cai W."/>
            <person name="Khuri N."/>
            <person name="Pottel J."/>
            <person name="Vora B."/>
            <person name="Ni Z."/>
            <person name="Tsakalozou E."/>
            <person name="Zhang W."/>
            <person name="Shoichet B.K."/>
            <person name="Giacomini K.M."/>
            <person name="Turnbaugh P.J."/>
        </authorList>
    </citation>
    <scope>NUCLEOTIDE SEQUENCE [LARGE SCALE GENOMIC DNA]</scope>
    <source>
        <strain evidence="4 13">F22</strain>
    </source>
</reference>
<dbReference type="OrthoDB" id="9815289at2"/>
<gene>
    <name evidence="3" type="primary">grdX</name>
    <name evidence="3" type="ORF">comes_14700</name>
    <name evidence="7" type="ORF">DW252_07955</name>
    <name evidence="6" type="ORF">DW656_00420</name>
    <name evidence="5" type="ORF">DWX03_01135</name>
    <name evidence="2" type="ORF">ERS852481_00773</name>
    <name evidence="1" type="ORF">ERS852574_02568</name>
    <name evidence="4" type="ORF">HUU93_11740</name>
</gene>
<dbReference type="Proteomes" id="UP000095727">
    <property type="component" value="Unassembled WGS sequence"/>
</dbReference>
<evidence type="ECO:0000313" key="9">
    <source>
        <dbReference type="Proteomes" id="UP000095727"/>
    </source>
</evidence>
<evidence type="ECO:0000313" key="1">
    <source>
        <dbReference type="EMBL" id="CUN08071.1"/>
    </source>
</evidence>
<reference evidence="3" key="6">
    <citation type="submission" date="2022-11" db="EMBL/GenBank/DDBJ databases">
        <title>Draft genome sequence of Coprococcus comes strain 31264.</title>
        <authorList>
            <person name="Hisatomi A."/>
            <person name="Ohkuma M."/>
            <person name="Sakamoto M."/>
        </authorList>
    </citation>
    <scope>NUCLEOTIDE SEQUENCE</scope>
    <source>
        <strain evidence="3">JCM 31264</strain>
    </source>
</reference>
<dbReference type="NCBIfam" id="NF038093">
    <property type="entry name" value="GrdX"/>
    <property type="match status" value="1"/>
</dbReference>
<evidence type="ECO:0000313" key="12">
    <source>
        <dbReference type="Proteomes" id="UP000286595"/>
    </source>
</evidence>
<dbReference type="EMBL" id="QRXJ01000001">
    <property type="protein sequence ID" value="RGT92977.1"/>
    <property type="molecule type" value="Genomic_DNA"/>
</dbReference>
<keyword evidence="10" id="KW-1185">Reference proteome</keyword>
<evidence type="ECO:0000313" key="8">
    <source>
        <dbReference type="Proteomes" id="UP000095362"/>
    </source>
</evidence>
<dbReference type="EMBL" id="BSCI01000007">
    <property type="protein sequence ID" value="GLG86925.1"/>
    <property type="molecule type" value="Genomic_DNA"/>
</dbReference>
<evidence type="ECO:0000313" key="10">
    <source>
        <dbReference type="Proteomes" id="UP000283360"/>
    </source>
</evidence>
<reference evidence="4 13" key="3">
    <citation type="submission" date="2020-04" db="EMBL/GenBank/DDBJ databases">
        <authorList>
            <person name="Pieper L."/>
        </authorList>
    </citation>
    <scope>NUCLEOTIDE SEQUENCE [LARGE SCALE GENOMIC DNA]</scope>
    <source>
        <strain evidence="4 13">F22</strain>
    </source>
</reference>
<dbReference type="Proteomes" id="UP001145109">
    <property type="component" value="Unassembled WGS sequence"/>
</dbReference>
<dbReference type="STRING" id="410072.ERS852525_00961"/>
<dbReference type="PaxDb" id="410072-ERS852525_00961"/>
<dbReference type="Proteomes" id="UP000283360">
    <property type="component" value="Unassembled WGS sequence"/>
</dbReference>
<dbReference type="Proteomes" id="UP000286595">
    <property type="component" value="Unassembled WGS sequence"/>
</dbReference>
<sequence length="128" mass="14550">MNTGFMIITNNPLVKEKLGEDYHVEYEELSYEDTLKKVQKMIFQGYRLLTHPLSGSVKPNETPYKSVMLSETPEGLDAQAMQIIASAIQACGKFQFKSDLYKPQVYADFQLVDYTLISSALPSAESWR</sequence>
<dbReference type="GeneID" id="92825052"/>
<reference evidence="3" key="5">
    <citation type="submission" date="2022-09" db="EMBL/GenBank/DDBJ databases">
        <title>Draft genome sequence of Coprococcus comes strain 31264.</title>
        <authorList>
            <person name="Atsushi H."/>
            <person name="Moriya O."/>
            <person name="Mitsuo S."/>
        </authorList>
    </citation>
    <scope>NUCLEOTIDE SEQUENCE</scope>
    <source>
        <strain evidence="3">JCM 31264</strain>
    </source>
</reference>
<evidence type="ECO:0000313" key="5">
    <source>
        <dbReference type="EMBL" id="RGT92977.1"/>
    </source>
</evidence>
<evidence type="ECO:0000313" key="2">
    <source>
        <dbReference type="EMBL" id="CUN75526.1"/>
    </source>
</evidence>